<dbReference type="GO" id="GO:0020037">
    <property type="term" value="F:heme binding"/>
    <property type="evidence" value="ECO:0007669"/>
    <property type="project" value="InterPro"/>
</dbReference>
<evidence type="ECO:0000256" key="5">
    <source>
        <dbReference type="SAM" id="SignalP"/>
    </source>
</evidence>
<keyword evidence="2 4" id="KW-0479">Metal-binding</keyword>
<keyword evidence="1 4" id="KW-0349">Heme</keyword>
<dbReference type="PROSITE" id="PS51007">
    <property type="entry name" value="CYTC"/>
    <property type="match status" value="1"/>
</dbReference>
<feature type="signal peptide" evidence="5">
    <location>
        <begin position="1"/>
        <end position="17"/>
    </location>
</feature>
<name>A0A418V953_9DEIO</name>
<evidence type="ECO:0000256" key="1">
    <source>
        <dbReference type="ARBA" id="ARBA00022617"/>
    </source>
</evidence>
<dbReference type="GO" id="GO:0046872">
    <property type="term" value="F:metal ion binding"/>
    <property type="evidence" value="ECO:0007669"/>
    <property type="project" value="UniProtKB-KW"/>
</dbReference>
<proteinExistence type="predicted"/>
<feature type="domain" description="Cytochrome c" evidence="6">
    <location>
        <begin position="30"/>
        <end position="120"/>
    </location>
</feature>
<dbReference type="Proteomes" id="UP000286287">
    <property type="component" value="Unassembled WGS sequence"/>
</dbReference>
<gene>
    <name evidence="7" type="ORF">D3875_14960</name>
</gene>
<accession>A0A418V953</accession>
<evidence type="ECO:0000313" key="8">
    <source>
        <dbReference type="Proteomes" id="UP000286287"/>
    </source>
</evidence>
<evidence type="ECO:0000259" key="6">
    <source>
        <dbReference type="PROSITE" id="PS51007"/>
    </source>
</evidence>
<reference evidence="7 8" key="1">
    <citation type="submission" date="2018-09" db="EMBL/GenBank/DDBJ databases">
        <authorList>
            <person name="Zhu H."/>
        </authorList>
    </citation>
    <scope>NUCLEOTIDE SEQUENCE [LARGE SCALE GENOMIC DNA]</scope>
    <source>
        <strain evidence="7 8">K2S05-167</strain>
    </source>
</reference>
<feature type="chain" id="PRO_5019587016" evidence="5">
    <location>
        <begin position="18"/>
        <end position="120"/>
    </location>
</feature>
<comment type="caution">
    <text evidence="7">The sequence shown here is derived from an EMBL/GenBank/DDBJ whole genome shotgun (WGS) entry which is preliminary data.</text>
</comment>
<dbReference type="RefSeq" id="WP_119764988.1">
    <property type="nucleotide sequence ID" value="NZ_QYUJ01000014.1"/>
</dbReference>
<dbReference type="Pfam" id="PF00034">
    <property type="entry name" value="Cytochrom_C"/>
    <property type="match status" value="1"/>
</dbReference>
<evidence type="ECO:0000313" key="7">
    <source>
        <dbReference type="EMBL" id="RJF72645.1"/>
    </source>
</evidence>
<keyword evidence="8" id="KW-1185">Reference proteome</keyword>
<evidence type="ECO:0000256" key="3">
    <source>
        <dbReference type="ARBA" id="ARBA00023004"/>
    </source>
</evidence>
<evidence type="ECO:0000256" key="4">
    <source>
        <dbReference type="PROSITE-ProRule" id="PRU00433"/>
    </source>
</evidence>
<dbReference type="SUPFAM" id="SSF46626">
    <property type="entry name" value="Cytochrome c"/>
    <property type="match status" value="1"/>
</dbReference>
<keyword evidence="3 4" id="KW-0408">Iron</keyword>
<dbReference type="InterPro" id="IPR036909">
    <property type="entry name" value="Cyt_c-like_dom_sf"/>
</dbReference>
<organism evidence="7 8">
    <name type="scientific">Deinococcus cavernae</name>
    <dbReference type="NCBI Taxonomy" id="2320857"/>
    <lineage>
        <taxon>Bacteria</taxon>
        <taxon>Thermotogati</taxon>
        <taxon>Deinococcota</taxon>
        <taxon>Deinococci</taxon>
        <taxon>Deinococcales</taxon>
        <taxon>Deinococcaceae</taxon>
        <taxon>Deinococcus</taxon>
    </lineage>
</organism>
<dbReference type="EMBL" id="QYUJ01000014">
    <property type="protein sequence ID" value="RJF72645.1"/>
    <property type="molecule type" value="Genomic_DNA"/>
</dbReference>
<dbReference type="GO" id="GO:0009055">
    <property type="term" value="F:electron transfer activity"/>
    <property type="evidence" value="ECO:0007669"/>
    <property type="project" value="InterPro"/>
</dbReference>
<protein>
    <submittedName>
        <fullName evidence="7">Cytochrome c</fullName>
    </submittedName>
</protein>
<dbReference type="AlphaFoldDB" id="A0A418V953"/>
<sequence>MLRRALLVLLWSGLAAALPAKSPAQPSLSPAAQAGRAIYFANCVGCHGLNVQGGLAPNIRRAGQGSLASFKRAVLQGKGLDGRPLALTMPRYTRGFRPHLGRQPTDTELRNLQSFLKTVK</sequence>
<evidence type="ECO:0000256" key="2">
    <source>
        <dbReference type="ARBA" id="ARBA00022723"/>
    </source>
</evidence>
<dbReference type="Gene3D" id="1.10.760.10">
    <property type="entry name" value="Cytochrome c-like domain"/>
    <property type="match status" value="1"/>
</dbReference>
<dbReference type="InterPro" id="IPR009056">
    <property type="entry name" value="Cyt_c-like_dom"/>
</dbReference>
<dbReference type="OrthoDB" id="68492at2"/>
<keyword evidence="5" id="KW-0732">Signal</keyword>